<dbReference type="Proteomes" id="UP001234178">
    <property type="component" value="Unassembled WGS sequence"/>
</dbReference>
<reference evidence="1 2" key="1">
    <citation type="journal article" date="2023" name="Nucleic Acids Res.">
        <title>The hologenome of Daphnia magna reveals possible DNA methylation and microbiome-mediated evolution of the host genome.</title>
        <authorList>
            <person name="Chaturvedi A."/>
            <person name="Li X."/>
            <person name="Dhandapani V."/>
            <person name="Marshall H."/>
            <person name="Kissane S."/>
            <person name="Cuenca-Cambronero M."/>
            <person name="Asole G."/>
            <person name="Calvet F."/>
            <person name="Ruiz-Romero M."/>
            <person name="Marangio P."/>
            <person name="Guigo R."/>
            <person name="Rago D."/>
            <person name="Mirbahai L."/>
            <person name="Eastwood N."/>
            <person name="Colbourne J.K."/>
            <person name="Zhou J."/>
            <person name="Mallon E."/>
            <person name="Orsini L."/>
        </authorList>
    </citation>
    <scope>NUCLEOTIDE SEQUENCE [LARGE SCALE GENOMIC DNA]</scope>
    <source>
        <strain evidence="1">LRV0_1</strain>
    </source>
</reference>
<sequence length="65" mass="7452">MGRKLEYSELTTLAGAANNGESQNVNNLRPMRRKRNFFKEQIPLLIYNVELSSRSGNILQLKSKI</sequence>
<comment type="caution">
    <text evidence="1">The sequence shown here is derived from an EMBL/GenBank/DDBJ whole genome shotgun (WGS) entry which is preliminary data.</text>
</comment>
<evidence type="ECO:0000313" key="1">
    <source>
        <dbReference type="EMBL" id="KAK4009355.1"/>
    </source>
</evidence>
<protein>
    <submittedName>
        <fullName evidence="1">Uncharacterized protein</fullName>
    </submittedName>
</protein>
<name>A0ABQ9ZA26_9CRUS</name>
<accession>A0ABQ9ZA26</accession>
<evidence type="ECO:0000313" key="2">
    <source>
        <dbReference type="Proteomes" id="UP001234178"/>
    </source>
</evidence>
<dbReference type="EMBL" id="JAOYFB010000003">
    <property type="protein sequence ID" value="KAK4009355.1"/>
    <property type="molecule type" value="Genomic_DNA"/>
</dbReference>
<gene>
    <name evidence="1" type="ORF">OUZ56_018472</name>
</gene>
<proteinExistence type="predicted"/>
<organism evidence="1 2">
    <name type="scientific">Daphnia magna</name>
    <dbReference type="NCBI Taxonomy" id="35525"/>
    <lineage>
        <taxon>Eukaryota</taxon>
        <taxon>Metazoa</taxon>
        <taxon>Ecdysozoa</taxon>
        <taxon>Arthropoda</taxon>
        <taxon>Crustacea</taxon>
        <taxon>Branchiopoda</taxon>
        <taxon>Diplostraca</taxon>
        <taxon>Cladocera</taxon>
        <taxon>Anomopoda</taxon>
        <taxon>Daphniidae</taxon>
        <taxon>Daphnia</taxon>
    </lineage>
</organism>
<keyword evidence="2" id="KW-1185">Reference proteome</keyword>